<name>A0A7J7C3B0_TRIWF</name>
<dbReference type="CDD" id="cd22160">
    <property type="entry name" value="F-box_AtFBL13-like"/>
    <property type="match status" value="1"/>
</dbReference>
<keyword evidence="4" id="KW-1185">Reference proteome</keyword>
<dbReference type="Pfam" id="PF24758">
    <property type="entry name" value="LRR_At5g56370"/>
    <property type="match status" value="1"/>
</dbReference>
<protein>
    <submittedName>
        <fullName evidence="3">F-box/LRR-repeat protein</fullName>
    </submittedName>
</protein>
<dbReference type="SUPFAM" id="SSF81383">
    <property type="entry name" value="F-box domain"/>
    <property type="match status" value="1"/>
</dbReference>
<dbReference type="Proteomes" id="UP000593562">
    <property type="component" value="Unassembled WGS sequence"/>
</dbReference>
<dbReference type="InterPro" id="IPR055411">
    <property type="entry name" value="LRR_FXL15/At3g58940/PEG3-like"/>
</dbReference>
<sequence length="184" mass="21503">MDAINEPKWQKLREDQDTDGSEKGFCRLPDVVLQHILSFLPTKDAVRTSILSKRWEYLWTSIPNLEFSQGQCKRIHLMEFVERVFSHRDSDIKLFSITCEVLAEAGRIRRWISAAIRRNVKELYFDLNNFKKPFELPHCLFTSASVEKLFLSISCTLRLPTSICFSKLKILHLELITFPDDHSA</sequence>
<dbReference type="PANTHER" id="PTHR31293">
    <property type="entry name" value="RNI-LIKE SUPERFAMILY PROTEIN"/>
    <property type="match status" value="1"/>
</dbReference>
<dbReference type="InterPro" id="IPR055294">
    <property type="entry name" value="FBL60-like"/>
</dbReference>
<accession>A0A7J7C3B0</accession>
<dbReference type="Pfam" id="PF00646">
    <property type="entry name" value="F-box"/>
    <property type="match status" value="1"/>
</dbReference>
<feature type="domain" description="F-box" evidence="2">
    <location>
        <begin position="22"/>
        <end position="70"/>
    </location>
</feature>
<dbReference type="AlphaFoldDB" id="A0A7J7C3B0"/>
<dbReference type="InterPro" id="IPR001810">
    <property type="entry name" value="F-box_dom"/>
</dbReference>
<dbReference type="InParanoid" id="A0A7J7C3B0"/>
<gene>
    <name evidence="3" type="ORF">HS088_TW21G00746</name>
</gene>
<dbReference type="Gene3D" id="1.20.1280.50">
    <property type="match status" value="1"/>
</dbReference>
<reference evidence="3 4" key="1">
    <citation type="journal article" date="2020" name="Nat. Commun.">
        <title>Genome of Tripterygium wilfordii and identification of cytochrome P450 involved in triptolide biosynthesis.</title>
        <authorList>
            <person name="Tu L."/>
            <person name="Su P."/>
            <person name="Zhang Z."/>
            <person name="Gao L."/>
            <person name="Wang J."/>
            <person name="Hu T."/>
            <person name="Zhou J."/>
            <person name="Zhang Y."/>
            <person name="Zhao Y."/>
            <person name="Liu Y."/>
            <person name="Song Y."/>
            <person name="Tong Y."/>
            <person name="Lu Y."/>
            <person name="Yang J."/>
            <person name="Xu C."/>
            <person name="Jia M."/>
            <person name="Peters R.J."/>
            <person name="Huang L."/>
            <person name="Gao W."/>
        </authorList>
    </citation>
    <scope>NUCLEOTIDE SEQUENCE [LARGE SCALE GENOMIC DNA]</scope>
    <source>
        <strain evidence="4">cv. XIE 37</strain>
        <tissue evidence="3">Leaf</tissue>
    </source>
</reference>
<dbReference type="InterPro" id="IPR036047">
    <property type="entry name" value="F-box-like_dom_sf"/>
</dbReference>
<feature type="compositionally biased region" description="Basic and acidic residues" evidence="1">
    <location>
        <begin position="8"/>
        <end position="21"/>
    </location>
</feature>
<dbReference type="PROSITE" id="PS50181">
    <property type="entry name" value="FBOX"/>
    <property type="match status" value="1"/>
</dbReference>
<evidence type="ECO:0000256" key="1">
    <source>
        <dbReference type="SAM" id="MobiDB-lite"/>
    </source>
</evidence>
<organism evidence="3 4">
    <name type="scientific">Tripterygium wilfordii</name>
    <name type="common">Thunder God vine</name>
    <dbReference type="NCBI Taxonomy" id="458696"/>
    <lineage>
        <taxon>Eukaryota</taxon>
        <taxon>Viridiplantae</taxon>
        <taxon>Streptophyta</taxon>
        <taxon>Embryophyta</taxon>
        <taxon>Tracheophyta</taxon>
        <taxon>Spermatophyta</taxon>
        <taxon>Magnoliopsida</taxon>
        <taxon>eudicotyledons</taxon>
        <taxon>Gunneridae</taxon>
        <taxon>Pentapetalae</taxon>
        <taxon>rosids</taxon>
        <taxon>fabids</taxon>
        <taxon>Celastrales</taxon>
        <taxon>Celastraceae</taxon>
        <taxon>Tripterygium</taxon>
    </lineage>
</organism>
<evidence type="ECO:0000313" key="4">
    <source>
        <dbReference type="Proteomes" id="UP000593562"/>
    </source>
</evidence>
<proteinExistence type="predicted"/>
<feature type="region of interest" description="Disordered" evidence="1">
    <location>
        <begin position="1"/>
        <end position="21"/>
    </location>
</feature>
<comment type="caution">
    <text evidence="3">The sequence shown here is derived from an EMBL/GenBank/DDBJ whole genome shotgun (WGS) entry which is preliminary data.</text>
</comment>
<dbReference type="PANTHER" id="PTHR31293:SF12">
    <property type="entry name" value="RNI-LIKE SUPERFAMILY PROTEIN"/>
    <property type="match status" value="1"/>
</dbReference>
<dbReference type="InterPro" id="IPR053781">
    <property type="entry name" value="F-box_AtFBL13-like"/>
</dbReference>
<dbReference type="EMBL" id="JAAARO010000021">
    <property type="protein sequence ID" value="KAF5728598.1"/>
    <property type="molecule type" value="Genomic_DNA"/>
</dbReference>
<evidence type="ECO:0000259" key="2">
    <source>
        <dbReference type="PROSITE" id="PS50181"/>
    </source>
</evidence>
<evidence type="ECO:0000313" key="3">
    <source>
        <dbReference type="EMBL" id="KAF5728598.1"/>
    </source>
</evidence>
<dbReference type="SMART" id="SM00256">
    <property type="entry name" value="FBOX"/>
    <property type="match status" value="1"/>
</dbReference>